<reference evidence="2 3" key="1">
    <citation type="journal article" date="2019" name="Int. J. Syst. Evol. Microbiol.">
        <title>The Global Catalogue of Microorganisms (GCM) 10K type strain sequencing project: providing services to taxonomists for standard genome sequencing and annotation.</title>
        <authorList>
            <consortium name="The Broad Institute Genomics Platform"/>
            <consortium name="The Broad Institute Genome Sequencing Center for Infectious Disease"/>
            <person name="Wu L."/>
            <person name="Ma J."/>
        </authorList>
    </citation>
    <scope>NUCLEOTIDE SEQUENCE [LARGE SCALE GENOMIC DNA]</scope>
    <source>
        <strain evidence="2 3">IBRC-M 10256</strain>
    </source>
</reference>
<proteinExistence type="predicted"/>
<keyword evidence="1" id="KW-0472">Membrane</keyword>
<name>A0ABD5NK66_9EURY</name>
<feature type="transmembrane region" description="Helical" evidence="1">
    <location>
        <begin position="156"/>
        <end position="176"/>
    </location>
</feature>
<dbReference type="AlphaFoldDB" id="A0ABD5NK66"/>
<feature type="transmembrane region" description="Helical" evidence="1">
    <location>
        <begin position="83"/>
        <end position="105"/>
    </location>
</feature>
<keyword evidence="1" id="KW-1133">Transmembrane helix</keyword>
<dbReference type="EMBL" id="JBHSAQ010000002">
    <property type="protein sequence ID" value="MFC3957459.1"/>
    <property type="molecule type" value="Genomic_DNA"/>
</dbReference>
<sequence>MKGDYRWWPMGVREGGVDVKNVFRVWALRAWKGLYSRWMGLFLGVSLALLLGAFGYLLGPIVGQFIREGLSLNIFNFSRDELIALWGIHGTIIAFGLVALSFAWNSIRDIETDPDIIANIAHRLRSIELIAFLLMSNLLIGALVLRTPSQPVPTHIGLPAGILLIVGLGAILNRFWHVLDLLLHNSIDDKVEQYGKDHLSGDFHSPAGDFDTYLGHYFDASRREIDSERPEKLREKLRRVESLLEVLLENDDQMATDTELWDFVFNNYNSIYRRAVAQDNDELEQQVINSQSGVLWISMNQWRNRQS</sequence>
<feature type="transmembrane region" description="Helical" evidence="1">
    <location>
        <begin position="38"/>
        <end position="63"/>
    </location>
</feature>
<protein>
    <recommendedName>
        <fullName evidence="4">DUF2254 domain-containing protein</fullName>
    </recommendedName>
</protein>
<evidence type="ECO:0000313" key="3">
    <source>
        <dbReference type="Proteomes" id="UP001595846"/>
    </source>
</evidence>
<keyword evidence="1" id="KW-0812">Transmembrane</keyword>
<comment type="caution">
    <text evidence="2">The sequence shown here is derived from an EMBL/GenBank/DDBJ whole genome shotgun (WGS) entry which is preliminary data.</text>
</comment>
<gene>
    <name evidence="2" type="ORF">ACFOUR_03595</name>
</gene>
<evidence type="ECO:0000313" key="2">
    <source>
        <dbReference type="EMBL" id="MFC3957459.1"/>
    </source>
</evidence>
<evidence type="ECO:0008006" key="4">
    <source>
        <dbReference type="Google" id="ProtNLM"/>
    </source>
</evidence>
<organism evidence="2 3">
    <name type="scientific">Halovivax cerinus</name>
    <dbReference type="NCBI Taxonomy" id="1487865"/>
    <lineage>
        <taxon>Archaea</taxon>
        <taxon>Methanobacteriati</taxon>
        <taxon>Methanobacteriota</taxon>
        <taxon>Stenosarchaea group</taxon>
        <taxon>Halobacteria</taxon>
        <taxon>Halobacteriales</taxon>
        <taxon>Natrialbaceae</taxon>
        <taxon>Halovivax</taxon>
    </lineage>
</organism>
<keyword evidence="3" id="KW-1185">Reference proteome</keyword>
<dbReference type="Proteomes" id="UP001595846">
    <property type="component" value="Unassembled WGS sequence"/>
</dbReference>
<accession>A0ABD5NK66</accession>
<feature type="transmembrane region" description="Helical" evidence="1">
    <location>
        <begin position="126"/>
        <end position="144"/>
    </location>
</feature>
<evidence type="ECO:0000256" key="1">
    <source>
        <dbReference type="SAM" id="Phobius"/>
    </source>
</evidence>